<feature type="binding site" evidence="12">
    <location>
        <position position="300"/>
    </location>
    <ligand>
        <name>Mg(2+)</name>
        <dbReference type="ChEBI" id="CHEBI:18420"/>
    </ligand>
</feature>
<comment type="cofactor">
    <cofactor evidence="12">
        <name>Mg(2+)</name>
        <dbReference type="ChEBI" id="CHEBI:18420"/>
    </cofactor>
    <cofactor evidence="12">
        <name>Mn(2+)</name>
        <dbReference type="ChEBI" id="CHEBI:29035"/>
    </cofactor>
    <text evidence="12">Magnesium. Can also use manganese.</text>
</comment>
<dbReference type="EC" id="2.7.1.180" evidence="2 11"/>
<proteinExistence type="inferred from homology"/>
<evidence type="ECO:0000256" key="7">
    <source>
        <dbReference type="ARBA" id="ARBA00022827"/>
    </source>
</evidence>
<dbReference type="AlphaFoldDB" id="A0A5C4RR78"/>
<dbReference type="OrthoDB" id="9778595at2"/>
<reference evidence="13 14" key="1">
    <citation type="submission" date="2019-03" db="EMBL/GenBank/DDBJ databases">
        <title>Arenimonas daejeonensis sp. nov., isolated from compost.</title>
        <authorList>
            <person name="Jeon C.O."/>
        </authorList>
    </citation>
    <scope>NUCLEOTIDE SEQUENCE [LARGE SCALE GENOMIC DNA]</scope>
    <source>
        <strain evidence="13 14">R29</strain>
    </source>
</reference>
<keyword evidence="6 11" id="KW-0479">Metal-binding</keyword>
<evidence type="ECO:0000256" key="6">
    <source>
        <dbReference type="ARBA" id="ARBA00022723"/>
    </source>
</evidence>
<dbReference type="GO" id="GO:0016740">
    <property type="term" value="F:transferase activity"/>
    <property type="evidence" value="ECO:0007669"/>
    <property type="project" value="UniProtKB-UniRule"/>
</dbReference>
<comment type="catalytic activity">
    <reaction evidence="10 11">
        <text>L-threonyl-[protein] + FAD = FMN-L-threonyl-[protein] + AMP + H(+)</text>
        <dbReference type="Rhea" id="RHEA:36847"/>
        <dbReference type="Rhea" id="RHEA-COMP:11060"/>
        <dbReference type="Rhea" id="RHEA-COMP:11061"/>
        <dbReference type="ChEBI" id="CHEBI:15378"/>
        <dbReference type="ChEBI" id="CHEBI:30013"/>
        <dbReference type="ChEBI" id="CHEBI:57692"/>
        <dbReference type="ChEBI" id="CHEBI:74257"/>
        <dbReference type="ChEBI" id="CHEBI:456215"/>
        <dbReference type="EC" id="2.7.1.180"/>
    </reaction>
</comment>
<evidence type="ECO:0000313" key="14">
    <source>
        <dbReference type="Proteomes" id="UP000305760"/>
    </source>
</evidence>
<evidence type="ECO:0000256" key="10">
    <source>
        <dbReference type="ARBA" id="ARBA00048540"/>
    </source>
</evidence>
<feature type="binding site" evidence="12">
    <location>
        <position position="185"/>
    </location>
    <ligand>
        <name>Mg(2+)</name>
        <dbReference type="ChEBI" id="CHEBI:18420"/>
    </ligand>
</feature>
<sequence length="365" mass="38835">MPPAASTSEPLRNRLRRPALLVLLLAAACSRGPEPRLETLHVFGTATEVELRGAEPERAQAAIAEISAQLNQRHSEWHAWEPSELTRINAAFAAGESAHAPASVIDLVRRSKPLSDASEGLFDPAIGGLIRDWGFHTSQYPVQTPQPRADALARWRQERPRIGDVSIAGDRLSSRNPRVQLDFGAVAEGVAGELILDTLRRHGIEHALVSLGGDVVALGDGDGRPWTVAIRDPFGGVLGGVELGDGEALFSTGNYNKFRASPSGARWGHILDPRTGYPARGAAAVVVLHPDPVVADASATALFVAGPAGFERIARRMGLGCALMVTEENEMLVTAAMKARLQLLRDPVPLGDALDLGADCGARNQ</sequence>
<name>A0A5C4RR78_9GAMM</name>
<keyword evidence="8 11" id="KW-0460">Magnesium</keyword>
<accession>A0A5C4RR78</accession>
<dbReference type="PIRSF" id="PIRSF006268">
    <property type="entry name" value="ApbE"/>
    <property type="match status" value="1"/>
</dbReference>
<dbReference type="Proteomes" id="UP000305760">
    <property type="component" value="Unassembled WGS sequence"/>
</dbReference>
<dbReference type="RefSeq" id="WP_139448577.1">
    <property type="nucleotide sequence ID" value="NZ_SMDR01000002.1"/>
</dbReference>
<dbReference type="PANTHER" id="PTHR30040">
    <property type="entry name" value="THIAMINE BIOSYNTHESIS LIPOPROTEIN APBE"/>
    <property type="match status" value="1"/>
</dbReference>
<keyword evidence="4 11" id="KW-0285">Flavoprotein</keyword>
<dbReference type="GO" id="GO:0046872">
    <property type="term" value="F:metal ion binding"/>
    <property type="evidence" value="ECO:0007669"/>
    <property type="project" value="UniProtKB-UniRule"/>
</dbReference>
<evidence type="ECO:0000256" key="11">
    <source>
        <dbReference type="PIRNR" id="PIRNR006268"/>
    </source>
</evidence>
<organism evidence="13 14">
    <name type="scientific">Arenimonas terrae</name>
    <dbReference type="NCBI Taxonomy" id="2546226"/>
    <lineage>
        <taxon>Bacteria</taxon>
        <taxon>Pseudomonadati</taxon>
        <taxon>Pseudomonadota</taxon>
        <taxon>Gammaproteobacteria</taxon>
        <taxon>Lysobacterales</taxon>
        <taxon>Lysobacteraceae</taxon>
        <taxon>Arenimonas</taxon>
    </lineage>
</organism>
<dbReference type="InterPro" id="IPR024932">
    <property type="entry name" value="ApbE"/>
</dbReference>
<evidence type="ECO:0000256" key="5">
    <source>
        <dbReference type="ARBA" id="ARBA00022679"/>
    </source>
</evidence>
<dbReference type="PANTHER" id="PTHR30040:SF2">
    <property type="entry name" value="FAD:PROTEIN FMN TRANSFERASE"/>
    <property type="match status" value="1"/>
</dbReference>
<gene>
    <name evidence="13" type="ORF">E1B00_10760</name>
</gene>
<evidence type="ECO:0000256" key="8">
    <source>
        <dbReference type="ARBA" id="ARBA00022842"/>
    </source>
</evidence>
<keyword evidence="14" id="KW-1185">Reference proteome</keyword>
<comment type="similarity">
    <text evidence="1 11">Belongs to the ApbE family.</text>
</comment>
<protein>
    <recommendedName>
        <fullName evidence="3 11">FAD:protein FMN transferase</fullName>
        <ecNumber evidence="2 11">2.7.1.180</ecNumber>
    </recommendedName>
    <alternativeName>
        <fullName evidence="9 11">Flavin transferase</fullName>
    </alternativeName>
</protein>
<feature type="binding site" evidence="12">
    <location>
        <position position="296"/>
    </location>
    <ligand>
        <name>Mg(2+)</name>
        <dbReference type="ChEBI" id="CHEBI:18420"/>
    </ligand>
</feature>
<dbReference type="SUPFAM" id="SSF143631">
    <property type="entry name" value="ApbE-like"/>
    <property type="match status" value="1"/>
</dbReference>
<dbReference type="EMBL" id="SMDR01000002">
    <property type="protein sequence ID" value="TNJ33803.1"/>
    <property type="molecule type" value="Genomic_DNA"/>
</dbReference>
<comment type="caution">
    <text evidence="13">The sequence shown here is derived from an EMBL/GenBank/DDBJ whole genome shotgun (WGS) entry which is preliminary data.</text>
</comment>
<dbReference type="Pfam" id="PF02424">
    <property type="entry name" value="ApbE"/>
    <property type="match status" value="1"/>
</dbReference>
<keyword evidence="5 11" id="KW-0808">Transferase</keyword>
<keyword evidence="7 11" id="KW-0274">FAD</keyword>
<evidence type="ECO:0000256" key="12">
    <source>
        <dbReference type="PIRSR" id="PIRSR006268-2"/>
    </source>
</evidence>
<evidence type="ECO:0000256" key="4">
    <source>
        <dbReference type="ARBA" id="ARBA00022630"/>
    </source>
</evidence>
<dbReference type="Gene3D" id="3.10.520.10">
    <property type="entry name" value="ApbE-like domains"/>
    <property type="match status" value="1"/>
</dbReference>
<dbReference type="InterPro" id="IPR003374">
    <property type="entry name" value="ApbE-like_sf"/>
</dbReference>
<evidence type="ECO:0000256" key="1">
    <source>
        <dbReference type="ARBA" id="ARBA00008282"/>
    </source>
</evidence>
<evidence type="ECO:0000256" key="9">
    <source>
        <dbReference type="ARBA" id="ARBA00031306"/>
    </source>
</evidence>
<evidence type="ECO:0000313" key="13">
    <source>
        <dbReference type="EMBL" id="TNJ33803.1"/>
    </source>
</evidence>
<evidence type="ECO:0000256" key="3">
    <source>
        <dbReference type="ARBA" id="ARBA00016337"/>
    </source>
</evidence>
<evidence type="ECO:0000256" key="2">
    <source>
        <dbReference type="ARBA" id="ARBA00011955"/>
    </source>
</evidence>